<dbReference type="AlphaFoldDB" id="A0A6L3VXC9"/>
<reference evidence="10 11" key="1">
    <citation type="submission" date="2019-09" db="EMBL/GenBank/DDBJ databases">
        <title>Actinomadura physcomitrii sp. nov., a novel actinomycete isolated from moss [Physcomitrium sphaericum (Ludw) Fuernr].</title>
        <authorList>
            <person name="Liu C."/>
            <person name="Zhuang X."/>
        </authorList>
    </citation>
    <scope>NUCLEOTIDE SEQUENCE [LARGE SCALE GENOMIC DNA]</scope>
    <source>
        <strain evidence="10 11">CYP1-1B</strain>
    </source>
</reference>
<evidence type="ECO:0000313" key="10">
    <source>
        <dbReference type="EMBL" id="KAB2382821.1"/>
    </source>
</evidence>
<dbReference type="GO" id="GO:0031564">
    <property type="term" value="P:transcription antitermination"/>
    <property type="evidence" value="ECO:0007669"/>
    <property type="project" value="UniProtKB-UniRule"/>
</dbReference>
<dbReference type="GO" id="GO:0006354">
    <property type="term" value="P:DNA-templated transcription elongation"/>
    <property type="evidence" value="ECO:0007669"/>
    <property type="project" value="UniProtKB-UniRule"/>
</dbReference>
<keyword evidence="11" id="KW-1185">Reference proteome</keyword>
<comment type="function">
    <text evidence="5 7">Participates in transcription elongation, termination and antitermination.</text>
</comment>
<keyword evidence="3 5" id="KW-0805">Transcription regulation</keyword>
<dbReference type="HAMAP" id="MF_00948">
    <property type="entry name" value="NusG"/>
    <property type="match status" value="1"/>
</dbReference>
<feature type="compositionally biased region" description="Acidic residues" evidence="8">
    <location>
        <begin position="1"/>
        <end position="25"/>
    </location>
</feature>
<dbReference type="SUPFAM" id="SSF82679">
    <property type="entry name" value="N-utilization substance G protein NusG, N-terminal domain"/>
    <property type="match status" value="1"/>
</dbReference>
<feature type="region of interest" description="Disordered" evidence="8">
    <location>
        <begin position="1"/>
        <end position="27"/>
    </location>
</feature>
<dbReference type="InterPro" id="IPR006645">
    <property type="entry name" value="NGN-like_dom"/>
</dbReference>
<keyword evidence="4 5" id="KW-0804">Transcription</keyword>
<protein>
    <recommendedName>
        <fullName evidence="5 6">Transcription termination/antitermination protein NusG</fullName>
    </recommendedName>
</protein>
<dbReference type="SUPFAM" id="SSF50104">
    <property type="entry name" value="Translation proteins SH3-like domain"/>
    <property type="match status" value="1"/>
</dbReference>
<sequence>MPAAEEGADEEAGEEAADEEAEAEPPADPYADFKMQLRLQPGDWYVVHSYAGYENRVKTNIETRTQTLNMEDYIFQIEVPQHEVTEIKGGKRQKVNEKVLPGYILVRMELTDESWAAVRNTPGVTGFVGLLNKPSPLSLDEVANLLAPEPEEGVAKAKEQAKVAATVDFEVGESVTVMDGPFATLPATVNEINAEQQKLKVLVSIFGRETPVELSFNQVSKI</sequence>
<evidence type="ECO:0000256" key="4">
    <source>
        <dbReference type="ARBA" id="ARBA00023163"/>
    </source>
</evidence>
<dbReference type="Pfam" id="PF02357">
    <property type="entry name" value="NusG"/>
    <property type="match status" value="1"/>
</dbReference>
<dbReference type="Gene3D" id="2.30.30.30">
    <property type="match status" value="1"/>
</dbReference>
<evidence type="ECO:0000256" key="2">
    <source>
        <dbReference type="ARBA" id="ARBA00022814"/>
    </source>
</evidence>
<dbReference type="Gene3D" id="3.30.70.940">
    <property type="entry name" value="NusG, N-terminal domain"/>
    <property type="match status" value="1"/>
</dbReference>
<dbReference type="PANTHER" id="PTHR30265">
    <property type="entry name" value="RHO-INTERACTING TRANSCRIPTION TERMINATION FACTOR NUSG"/>
    <property type="match status" value="1"/>
</dbReference>
<dbReference type="GO" id="GO:0032784">
    <property type="term" value="P:regulation of DNA-templated transcription elongation"/>
    <property type="evidence" value="ECO:0007669"/>
    <property type="project" value="InterPro"/>
</dbReference>
<dbReference type="PROSITE" id="PS01014">
    <property type="entry name" value="NUSG"/>
    <property type="match status" value="1"/>
</dbReference>
<keyword evidence="1 5" id="KW-0806">Transcription termination</keyword>
<accession>A0A6L3VXC9</accession>
<dbReference type="FunFam" id="3.30.70.940:FF:000002">
    <property type="entry name" value="Transcription termination/antitermination protein NusG"/>
    <property type="match status" value="1"/>
</dbReference>
<dbReference type="InterPro" id="IPR036735">
    <property type="entry name" value="NGN_dom_sf"/>
</dbReference>
<dbReference type="CDD" id="cd09891">
    <property type="entry name" value="NGN_Bact_1"/>
    <property type="match status" value="1"/>
</dbReference>
<evidence type="ECO:0000259" key="9">
    <source>
        <dbReference type="SMART" id="SM00738"/>
    </source>
</evidence>
<evidence type="ECO:0000313" key="11">
    <source>
        <dbReference type="Proteomes" id="UP000483004"/>
    </source>
</evidence>
<comment type="caution">
    <text evidence="10">The sequence shown here is derived from an EMBL/GenBank/DDBJ whole genome shotgun (WGS) entry which is preliminary data.</text>
</comment>
<keyword evidence="2 5" id="KW-0889">Transcription antitermination</keyword>
<evidence type="ECO:0000256" key="7">
    <source>
        <dbReference type="RuleBase" id="RU000538"/>
    </source>
</evidence>
<dbReference type="CDD" id="cd06091">
    <property type="entry name" value="KOW_NusG"/>
    <property type="match status" value="1"/>
</dbReference>
<organism evidence="10 11">
    <name type="scientific">Actinomadura montaniterrae</name>
    <dbReference type="NCBI Taxonomy" id="1803903"/>
    <lineage>
        <taxon>Bacteria</taxon>
        <taxon>Bacillati</taxon>
        <taxon>Actinomycetota</taxon>
        <taxon>Actinomycetes</taxon>
        <taxon>Streptosporangiales</taxon>
        <taxon>Thermomonosporaceae</taxon>
        <taxon>Actinomadura</taxon>
    </lineage>
</organism>
<dbReference type="InterPro" id="IPR001062">
    <property type="entry name" value="Transcrpt_antiterm_NusG"/>
</dbReference>
<evidence type="ECO:0000256" key="8">
    <source>
        <dbReference type="SAM" id="MobiDB-lite"/>
    </source>
</evidence>
<evidence type="ECO:0000256" key="3">
    <source>
        <dbReference type="ARBA" id="ARBA00023015"/>
    </source>
</evidence>
<name>A0A6L3VXC9_9ACTN</name>
<evidence type="ECO:0000256" key="1">
    <source>
        <dbReference type="ARBA" id="ARBA00022472"/>
    </source>
</evidence>
<evidence type="ECO:0000256" key="5">
    <source>
        <dbReference type="HAMAP-Rule" id="MF_00948"/>
    </source>
</evidence>
<dbReference type="SMART" id="SM00738">
    <property type="entry name" value="NGN"/>
    <property type="match status" value="1"/>
</dbReference>
<dbReference type="InterPro" id="IPR008991">
    <property type="entry name" value="Translation_prot_SH3-like_sf"/>
</dbReference>
<dbReference type="GO" id="GO:0005829">
    <property type="term" value="C:cytosol"/>
    <property type="evidence" value="ECO:0007669"/>
    <property type="project" value="UniProtKB-ARBA"/>
</dbReference>
<dbReference type="FunFam" id="2.30.30.30:FF:000002">
    <property type="entry name" value="Transcription termination/antitermination factor NusG"/>
    <property type="match status" value="1"/>
</dbReference>
<dbReference type="EMBL" id="WBMR01000030">
    <property type="protein sequence ID" value="KAB2382821.1"/>
    <property type="molecule type" value="Genomic_DNA"/>
</dbReference>
<dbReference type="Proteomes" id="UP000483004">
    <property type="component" value="Unassembled WGS sequence"/>
</dbReference>
<dbReference type="InterPro" id="IPR047050">
    <property type="entry name" value="NGN"/>
</dbReference>
<feature type="domain" description="NusG-like N-terminal" evidence="9">
    <location>
        <begin position="41"/>
        <end position="149"/>
    </location>
</feature>
<dbReference type="InterPro" id="IPR015869">
    <property type="entry name" value="Transcrpt_antiterm_NusG_bac_CS"/>
</dbReference>
<dbReference type="InterPro" id="IPR043425">
    <property type="entry name" value="NusG-like"/>
</dbReference>
<dbReference type="GO" id="GO:0006353">
    <property type="term" value="P:DNA-templated transcription termination"/>
    <property type="evidence" value="ECO:0007669"/>
    <property type="project" value="UniProtKB-UniRule"/>
</dbReference>
<evidence type="ECO:0000256" key="6">
    <source>
        <dbReference type="NCBIfam" id="TIGR00922"/>
    </source>
</evidence>
<gene>
    <name evidence="5 10" type="primary">nusG</name>
    <name evidence="10" type="ORF">F9B16_13600</name>
</gene>
<dbReference type="PRINTS" id="PR00338">
    <property type="entry name" value="NUSGTNSCPFCT"/>
</dbReference>
<dbReference type="NCBIfam" id="TIGR00922">
    <property type="entry name" value="nusG"/>
    <property type="match status" value="1"/>
</dbReference>
<proteinExistence type="inferred from homology"/>
<comment type="similarity">
    <text evidence="5 7">Belongs to the NusG family.</text>
</comment>
<dbReference type="PANTHER" id="PTHR30265:SF2">
    <property type="entry name" value="TRANSCRIPTION TERMINATION_ANTITERMINATION PROTEIN NUSG"/>
    <property type="match status" value="1"/>
</dbReference>
<dbReference type="InterPro" id="IPR014722">
    <property type="entry name" value="Rib_uL2_dom2"/>
</dbReference>
<dbReference type="OrthoDB" id="9809075at2"/>